<evidence type="ECO:0000256" key="2">
    <source>
        <dbReference type="SAM" id="Phobius"/>
    </source>
</evidence>
<feature type="transmembrane region" description="Helical" evidence="2">
    <location>
        <begin position="175"/>
        <end position="194"/>
    </location>
</feature>
<keyword evidence="2" id="KW-1133">Transmembrane helix</keyword>
<feature type="region of interest" description="Disordered" evidence="1">
    <location>
        <begin position="1"/>
        <end position="26"/>
    </location>
</feature>
<dbReference type="Pfam" id="PF23585">
    <property type="entry name" value="DUF7137"/>
    <property type="match status" value="1"/>
</dbReference>
<comment type="caution">
    <text evidence="4">The sequence shown here is derived from an EMBL/GenBank/DDBJ whole genome shotgun (WGS) entry which is preliminary data.</text>
</comment>
<sequence length="203" mass="21689">MSNNQNSQSQSGSQSGSQSSSASAIPQSAPAGLISVTNPPQASTSFFKLAPSETITFEWSFSGVLHTPTSLTVRAIGANSFTYTLSTLPGTSTSIEWVPYDYQQSNPQTPLAQTTYTLAINDERGLTATTRPGWLSPNTQLKFALYTPQPYTPLASGWTCVECNSAVSAIGKNPAVVATFATLLVVLLSGFGLLRNFYAYQRR</sequence>
<dbReference type="PANTHER" id="PTHR42028">
    <property type="entry name" value="CHROMOSOME 1, WHOLE GENOME SHOTGUN SEQUENCE"/>
    <property type="match status" value="1"/>
</dbReference>
<dbReference type="InterPro" id="IPR055561">
    <property type="entry name" value="DUF7137"/>
</dbReference>
<keyword evidence="2" id="KW-0812">Transmembrane</keyword>
<name>A0ABR1J552_9AGAR</name>
<evidence type="ECO:0000259" key="3">
    <source>
        <dbReference type="Pfam" id="PF23585"/>
    </source>
</evidence>
<dbReference type="PANTHER" id="PTHR42028:SF1">
    <property type="entry name" value="YALI0E30657P"/>
    <property type="match status" value="1"/>
</dbReference>
<gene>
    <name evidence="4" type="ORF">VKT23_012758</name>
</gene>
<protein>
    <recommendedName>
        <fullName evidence="3">DUF7137 domain-containing protein</fullName>
    </recommendedName>
</protein>
<feature type="domain" description="DUF7137" evidence="3">
    <location>
        <begin position="29"/>
        <end position="161"/>
    </location>
</feature>
<reference evidence="4 5" key="1">
    <citation type="submission" date="2024-01" db="EMBL/GenBank/DDBJ databases">
        <title>A draft genome for the cacao thread blight pathogen Marasmiellus scandens.</title>
        <authorList>
            <person name="Baruah I.K."/>
            <person name="Leung J."/>
            <person name="Bukari Y."/>
            <person name="Amoako-Attah I."/>
            <person name="Meinhardt L.W."/>
            <person name="Bailey B.A."/>
            <person name="Cohen S.P."/>
        </authorList>
    </citation>
    <scope>NUCLEOTIDE SEQUENCE [LARGE SCALE GENOMIC DNA]</scope>
    <source>
        <strain evidence="4 5">GH-19</strain>
    </source>
</reference>
<proteinExistence type="predicted"/>
<evidence type="ECO:0000313" key="4">
    <source>
        <dbReference type="EMBL" id="KAK7451082.1"/>
    </source>
</evidence>
<dbReference type="EMBL" id="JBANRG010000032">
    <property type="protein sequence ID" value="KAK7451082.1"/>
    <property type="molecule type" value="Genomic_DNA"/>
</dbReference>
<keyword evidence="2" id="KW-0472">Membrane</keyword>
<evidence type="ECO:0000256" key="1">
    <source>
        <dbReference type="SAM" id="MobiDB-lite"/>
    </source>
</evidence>
<organism evidence="4 5">
    <name type="scientific">Marasmiellus scandens</name>
    <dbReference type="NCBI Taxonomy" id="2682957"/>
    <lineage>
        <taxon>Eukaryota</taxon>
        <taxon>Fungi</taxon>
        <taxon>Dikarya</taxon>
        <taxon>Basidiomycota</taxon>
        <taxon>Agaricomycotina</taxon>
        <taxon>Agaricomycetes</taxon>
        <taxon>Agaricomycetidae</taxon>
        <taxon>Agaricales</taxon>
        <taxon>Marasmiineae</taxon>
        <taxon>Omphalotaceae</taxon>
        <taxon>Marasmiellus</taxon>
    </lineage>
</organism>
<accession>A0ABR1J552</accession>
<dbReference type="Proteomes" id="UP001498398">
    <property type="component" value="Unassembled WGS sequence"/>
</dbReference>
<evidence type="ECO:0000313" key="5">
    <source>
        <dbReference type="Proteomes" id="UP001498398"/>
    </source>
</evidence>
<keyword evidence="5" id="KW-1185">Reference proteome</keyword>